<evidence type="ECO:0000313" key="2">
    <source>
        <dbReference type="Proteomes" id="UP001186974"/>
    </source>
</evidence>
<comment type="caution">
    <text evidence="1">The sequence shown here is derived from an EMBL/GenBank/DDBJ whole genome shotgun (WGS) entry which is preliminary data.</text>
</comment>
<evidence type="ECO:0000313" key="1">
    <source>
        <dbReference type="EMBL" id="KAK3044748.1"/>
    </source>
</evidence>
<keyword evidence="2" id="KW-1185">Reference proteome</keyword>
<protein>
    <submittedName>
        <fullName evidence="1">Uncharacterized protein</fullName>
    </submittedName>
</protein>
<proteinExistence type="predicted"/>
<sequence>NSNTVDRSTDEKEILKQRKASYMLFPPPTPNLPNLLQLPATVYVPPSKKEELTKRAPSAMRNSPDLIINTSPTSNQTGTLTTLINSSVTDVSEASLAFQPPNPFFAQKHRGHHRGSSSATVQIGLRLSMESAQPLTTRTSHQHRPLESMITELRREDSESGRGDRSPLQEPAPTLPATSSITQTRTATNNERIKQMLRDQELALQTSSPVLRRTQSSSTVDRYPFSPDKRLPPTPSSNRTSRATNGIGVAYGSPRSMEKSPAGFF</sequence>
<dbReference type="Proteomes" id="UP001186974">
    <property type="component" value="Unassembled WGS sequence"/>
</dbReference>
<gene>
    <name evidence="1" type="ORF">LTS18_000461</name>
</gene>
<accession>A0ACC3CUB9</accession>
<reference evidence="1" key="1">
    <citation type="submission" date="2024-09" db="EMBL/GenBank/DDBJ databases">
        <title>Black Yeasts Isolated from many extreme environments.</title>
        <authorList>
            <person name="Coleine C."/>
            <person name="Stajich J.E."/>
            <person name="Selbmann L."/>
        </authorList>
    </citation>
    <scope>NUCLEOTIDE SEQUENCE</scope>
    <source>
        <strain evidence="1">CCFEE 5737</strain>
    </source>
</reference>
<organism evidence="1 2">
    <name type="scientific">Coniosporium uncinatum</name>
    <dbReference type="NCBI Taxonomy" id="93489"/>
    <lineage>
        <taxon>Eukaryota</taxon>
        <taxon>Fungi</taxon>
        <taxon>Dikarya</taxon>
        <taxon>Ascomycota</taxon>
        <taxon>Pezizomycotina</taxon>
        <taxon>Dothideomycetes</taxon>
        <taxon>Dothideomycetes incertae sedis</taxon>
        <taxon>Coniosporium</taxon>
    </lineage>
</organism>
<feature type="non-terminal residue" evidence="1">
    <location>
        <position position="1"/>
    </location>
</feature>
<dbReference type="EMBL" id="JAWDJW010011523">
    <property type="protein sequence ID" value="KAK3044748.1"/>
    <property type="molecule type" value="Genomic_DNA"/>
</dbReference>
<name>A0ACC3CUB9_9PEZI</name>